<dbReference type="OrthoDB" id="655899at2759"/>
<name>A0A843UQ93_COLES</name>
<dbReference type="CDD" id="cd08958">
    <property type="entry name" value="FR_SDR_e"/>
    <property type="match status" value="1"/>
</dbReference>
<keyword evidence="1" id="KW-0560">Oxidoreductase</keyword>
<dbReference type="GO" id="GO:0009809">
    <property type="term" value="P:lignin biosynthetic process"/>
    <property type="evidence" value="ECO:0007669"/>
    <property type="project" value="TreeGrafter"/>
</dbReference>
<sequence>MATSASPSPVATIHSCAKTVCVTGAGGYIGSWVVKLLLERGYTVRGTARDPEDPKNRHLKSLDGAGERLTICRADVLDYASLQLAISGCGGVFHTASPVANDPGLVAAAVDGTRNVMNAAAEAGVRRVVFTSSFGAVHMDPNRSSDTVVDESCWSDPDYCKKTNVLSLSLSLSLCAVPGSFHSSGPCGCRQNWYCYGKMSAELVASEVAREKGLELVVVVPSVTVGQMLQPALTASVYHVLRYVCATKTAYPNEVQSYVGVKDVAMAHLLVYENPSARGRYLCLSCVLHRAEVVELLAEICPMYPVTTRCQDESSARKKPYKFSNQRLKDLGLRFTPIKQSLREMVISAKANGHLLPPSSYRPSPL</sequence>
<comment type="caution">
    <text evidence="3">The sequence shown here is derived from an EMBL/GenBank/DDBJ whole genome shotgun (WGS) entry which is preliminary data.</text>
</comment>
<dbReference type="Gene3D" id="3.40.50.720">
    <property type="entry name" value="NAD(P)-binding Rossmann-like Domain"/>
    <property type="match status" value="1"/>
</dbReference>
<dbReference type="InterPro" id="IPR050425">
    <property type="entry name" value="NAD(P)_dehydrat-like"/>
</dbReference>
<feature type="domain" description="NAD(P)-binding" evidence="2">
    <location>
        <begin position="24"/>
        <end position="143"/>
    </location>
</feature>
<dbReference type="SUPFAM" id="SSF51735">
    <property type="entry name" value="NAD(P)-binding Rossmann-fold domains"/>
    <property type="match status" value="1"/>
</dbReference>
<evidence type="ECO:0000256" key="1">
    <source>
        <dbReference type="ARBA" id="ARBA00023002"/>
    </source>
</evidence>
<dbReference type="Proteomes" id="UP000652761">
    <property type="component" value="Unassembled WGS sequence"/>
</dbReference>
<reference evidence="3" key="1">
    <citation type="submission" date="2017-07" db="EMBL/GenBank/DDBJ databases">
        <title>Taro Niue Genome Assembly and Annotation.</title>
        <authorList>
            <person name="Atibalentja N."/>
            <person name="Keating K."/>
            <person name="Fields C.J."/>
        </authorList>
    </citation>
    <scope>NUCLEOTIDE SEQUENCE</scope>
    <source>
        <strain evidence="3">Niue_2</strain>
        <tissue evidence="3">Leaf</tissue>
    </source>
</reference>
<dbReference type="AlphaFoldDB" id="A0A843UQ93"/>
<evidence type="ECO:0000313" key="3">
    <source>
        <dbReference type="EMBL" id="MQL83964.1"/>
    </source>
</evidence>
<accession>A0A843UQ93</accession>
<dbReference type="PANTHER" id="PTHR10366">
    <property type="entry name" value="NAD DEPENDENT EPIMERASE/DEHYDRATASE"/>
    <property type="match status" value="1"/>
</dbReference>
<organism evidence="3 4">
    <name type="scientific">Colocasia esculenta</name>
    <name type="common">Wild taro</name>
    <name type="synonym">Arum esculentum</name>
    <dbReference type="NCBI Taxonomy" id="4460"/>
    <lineage>
        <taxon>Eukaryota</taxon>
        <taxon>Viridiplantae</taxon>
        <taxon>Streptophyta</taxon>
        <taxon>Embryophyta</taxon>
        <taxon>Tracheophyta</taxon>
        <taxon>Spermatophyta</taxon>
        <taxon>Magnoliopsida</taxon>
        <taxon>Liliopsida</taxon>
        <taxon>Araceae</taxon>
        <taxon>Aroideae</taxon>
        <taxon>Colocasieae</taxon>
        <taxon>Colocasia</taxon>
    </lineage>
</organism>
<dbReference type="InterPro" id="IPR016040">
    <property type="entry name" value="NAD(P)-bd_dom"/>
</dbReference>
<dbReference type="Pfam" id="PF13460">
    <property type="entry name" value="NAD_binding_10"/>
    <property type="match status" value="1"/>
</dbReference>
<evidence type="ECO:0000259" key="2">
    <source>
        <dbReference type="Pfam" id="PF13460"/>
    </source>
</evidence>
<proteinExistence type="predicted"/>
<gene>
    <name evidence="3" type="ORF">Taro_016451</name>
</gene>
<dbReference type="GO" id="GO:0016616">
    <property type="term" value="F:oxidoreductase activity, acting on the CH-OH group of donors, NAD or NADP as acceptor"/>
    <property type="evidence" value="ECO:0007669"/>
    <property type="project" value="TreeGrafter"/>
</dbReference>
<keyword evidence="4" id="KW-1185">Reference proteome</keyword>
<protein>
    <recommendedName>
        <fullName evidence="2">NAD(P)-binding domain-containing protein</fullName>
    </recommendedName>
</protein>
<dbReference type="EMBL" id="NMUH01000729">
    <property type="protein sequence ID" value="MQL83964.1"/>
    <property type="molecule type" value="Genomic_DNA"/>
</dbReference>
<dbReference type="PANTHER" id="PTHR10366:SF353">
    <property type="entry name" value="CINNAMOYL-COA REDUCTASE 1"/>
    <property type="match status" value="1"/>
</dbReference>
<dbReference type="InterPro" id="IPR036291">
    <property type="entry name" value="NAD(P)-bd_dom_sf"/>
</dbReference>
<evidence type="ECO:0000313" key="4">
    <source>
        <dbReference type="Proteomes" id="UP000652761"/>
    </source>
</evidence>
<dbReference type="FunFam" id="3.40.50.720:FF:001049">
    <property type="entry name" value="NAD(P)-binding Rossmann-fold superfamily protein"/>
    <property type="match status" value="1"/>
</dbReference>